<dbReference type="InterPro" id="IPR007185">
    <property type="entry name" value="DNA_pol_a/d/e_bsu"/>
</dbReference>
<comment type="caution">
    <text evidence="5">The sequence shown here is derived from an EMBL/GenBank/DDBJ whole genome shotgun (WGS) entry which is preliminary data.</text>
</comment>
<dbReference type="InterPro" id="IPR024826">
    <property type="entry name" value="DNA_pol_delta/II_ssu"/>
</dbReference>
<dbReference type="GO" id="GO:0043625">
    <property type="term" value="C:delta DNA polymerase complex"/>
    <property type="evidence" value="ECO:0007669"/>
    <property type="project" value="TreeGrafter"/>
</dbReference>
<dbReference type="Pfam" id="PF18018">
    <property type="entry name" value="DNA_pol_D_N"/>
    <property type="match status" value="1"/>
</dbReference>
<dbReference type="PANTHER" id="PTHR10416">
    <property type="entry name" value="DNA POLYMERASE DELTA SUBUNIT 2"/>
    <property type="match status" value="1"/>
</dbReference>
<dbReference type="AlphaFoldDB" id="A0AA39KPE3"/>
<evidence type="ECO:0000259" key="3">
    <source>
        <dbReference type="Pfam" id="PF04042"/>
    </source>
</evidence>
<dbReference type="PANTHER" id="PTHR10416:SF0">
    <property type="entry name" value="DNA POLYMERASE DELTA SUBUNIT 2"/>
    <property type="match status" value="1"/>
</dbReference>
<gene>
    <name evidence="5" type="ORF">PV327_002764</name>
</gene>
<evidence type="ECO:0000259" key="4">
    <source>
        <dbReference type="Pfam" id="PF18018"/>
    </source>
</evidence>
<proteinExistence type="inferred from homology"/>
<evidence type="ECO:0000313" key="5">
    <source>
        <dbReference type="EMBL" id="KAK0169013.1"/>
    </source>
</evidence>
<sequence length="460" mass="51715">MVIENNMSTNFVLNDDNGTPPKFERKVVDFQDIERRFTNTTTDYAKQFFHIYSCRLEELRPYLSERAQKKWGDVKLLKLPEVENFENERCIIIGTLFKHQLWKPSILRELGEDTDEPNITIEKHDNYCSEKDQPFLEDGTSRIKLVGSKVVITEIITGVVCAILGKKLENGSFDVEDWCFAGCPPHSSIQSPPASGKLLLISGLDLVNNYKTLPLNLFVEWINGMAGTVESQRDVASVVNVLIAGNSIKSTRSEMQSSKGLTESKAQETAAANEISSATAKLDELMSEIVTNCCVTLMPGQYDPTNVMLPQRPIQRFMLRESSKYKSFKGVSNPWVGSIGNRLIGGSSGQPIEDILRVSGDTDITPIQWLERTLDWRHYSPTAPDTLPAYPFHVRDLFIMQECPDIYFVGNTDKFETKLWKGEEGQTVRLVCIPKFSTTSTAVIIDLETLETTTISFGVN</sequence>
<dbReference type="Pfam" id="PF04042">
    <property type="entry name" value="DNA_pol_E_B"/>
    <property type="match status" value="1"/>
</dbReference>
<evidence type="ECO:0000313" key="6">
    <source>
        <dbReference type="Proteomes" id="UP001168972"/>
    </source>
</evidence>
<dbReference type="Proteomes" id="UP001168972">
    <property type="component" value="Unassembled WGS sequence"/>
</dbReference>
<dbReference type="GO" id="GO:0006271">
    <property type="term" value="P:DNA strand elongation involved in DNA replication"/>
    <property type="evidence" value="ECO:0007669"/>
    <property type="project" value="TreeGrafter"/>
</dbReference>
<feature type="domain" description="DNA polymerase alpha/delta/epsilon subunit B" evidence="3">
    <location>
        <begin position="199"/>
        <end position="415"/>
    </location>
</feature>
<reference evidence="5" key="2">
    <citation type="submission" date="2023-03" db="EMBL/GenBank/DDBJ databases">
        <authorList>
            <person name="Inwood S.N."/>
            <person name="Skelly J.G."/>
            <person name="Guhlin J."/>
            <person name="Harrop T.W.R."/>
            <person name="Goldson S.G."/>
            <person name="Dearden P.K."/>
        </authorList>
    </citation>
    <scope>NUCLEOTIDE SEQUENCE</scope>
    <source>
        <strain evidence="5">Lincoln</strain>
        <tissue evidence="5">Whole body</tissue>
    </source>
</reference>
<evidence type="ECO:0008006" key="7">
    <source>
        <dbReference type="Google" id="ProtNLM"/>
    </source>
</evidence>
<reference evidence="5" key="1">
    <citation type="journal article" date="2023" name="bioRxiv">
        <title>Scaffold-level genome assemblies of two parasitoid biocontrol wasps reveal the parthenogenesis mechanism and an associated novel virus.</title>
        <authorList>
            <person name="Inwood S."/>
            <person name="Skelly J."/>
            <person name="Guhlin J."/>
            <person name="Harrop T."/>
            <person name="Goldson S."/>
            <person name="Dearden P."/>
        </authorList>
    </citation>
    <scope>NUCLEOTIDE SEQUENCE</scope>
    <source>
        <strain evidence="5">Lincoln</strain>
        <tissue evidence="5">Whole body</tissue>
    </source>
</reference>
<dbReference type="GO" id="GO:0003677">
    <property type="term" value="F:DNA binding"/>
    <property type="evidence" value="ECO:0007669"/>
    <property type="project" value="InterPro"/>
</dbReference>
<accession>A0AA39KPE3</accession>
<dbReference type="EMBL" id="JAQQBR010001831">
    <property type="protein sequence ID" value="KAK0169013.1"/>
    <property type="molecule type" value="Genomic_DNA"/>
</dbReference>
<comment type="similarity">
    <text evidence="1">Belongs to the DNA polymerase delta/II small subunit family.</text>
</comment>
<evidence type="ECO:0000256" key="2">
    <source>
        <dbReference type="ARBA" id="ARBA00022705"/>
    </source>
</evidence>
<evidence type="ECO:0000256" key="1">
    <source>
        <dbReference type="ARBA" id="ARBA00006035"/>
    </source>
</evidence>
<protein>
    <recommendedName>
        <fullName evidence="7">DNA polymerase delta small subunit</fullName>
    </recommendedName>
</protein>
<organism evidence="5 6">
    <name type="scientific">Microctonus hyperodae</name>
    <name type="common">Parasitoid wasp</name>
    <dbReference type="NCBI Taxonomy" id="165561"/>
    <lineage>
        <taxon>Eukaryota</taxon>
        <taxon>Metazoa</taxon>
        <taxon>Ecdysozoa</taxon>
        <taxon>Arthropoda</taxon>
        <taxon>Hexapoda</taxon>
        <taxon>Insecta</taxon>
        <taxon>Pterygota</taxon>
        <taxon>Neoptera</taxon>
        <taxon>Endopterygota</taxon>
        <taxon>Hymenoptera</taxon>
        <taxon>Apocrita</taxon>
        <taxon>Ichneumonoidea</taxon>
        <taxon>Braconidae</taxon>
        <taxon>Euphorinae</taxon>
        <taxon>Microctonus</taxon>
    </lineage>
</organism>
<dbReference type="InterPro" id="IPR040663">
    <property type="entry name" value="DNA_pol_D_N"/>
</dbReference>
<name>A0AA39KPE3_MICHY</name>
<dbReference type="Gene3D" id="3.60.21.50">
    <property type="match status" value="1"/>
</dbReference>
<feature type="domain" description="DNA polymerase delta subunit OB-fold" evidence="4">
    <location>
        <begin position="47"/>
        <end position="178"/>
    </location>
</feature>
<keyword evidence="6" id="KW-1185">Reference proteome</keyword>
<keyword evidence="2" id="KW-0235">DNA replication</keyword>